<reference evidence="8" key="1">
    <citation type="journal article" date="2019" name="Int. J. Syst. Evol. Microbiol.">
        <title>The Global Catalogue of Microorganisms (GCM) 10K type strain sequencing project: providing services to taxonomists for standard genome sequencing and annotation.</title>
        <authorList>
            <consortium name="The Broad Institute Genomics Platform"/>
            <consortium name="The Broad Institute Genome Sequencing Center for Infectious Disease"/>
            <person name="Wu L."/>
            <person name="Ma J."/>
        </authorList>
    </citation>
    <scope>NUCLEOTIDE SEQUENCE [LARGE SCALE GENOMIC DNA]</scope>
    <source>
        <strain evidence="8">CCUG 42001</strain>
    </source>
</reference>
<gene>
    <name evidence="7" type="ORF">ACFP7A_13620</name>
</gene>
<keyword evidence="2 5" id="KW-0812">Transmembrane</keyword>
<evidence type="ECO:0000256" key="1">
    <source>
        <dbReference type="ARBA" id="ARBA00004141"/>
    </source>
</evidence>
<dbReference type="InterPro" id="IPR013525">
    <property type="entry name" value="ABC2_TM"/>
</dbReference>
<evidence type="ECO:0000259" key="6">
    <source>
        <dbReference type="Pfam" id="PF12698"/>
    </source>
</evidence>
<feature type="transmembrane region" description="Helical" evidence="5">
    <location>
        <begin position="20"/>
        <end position="39"/>
    </location>
</feature>
<protein>
    <submittedName>
        <fullName evidence="7">ABC transporter permease</fullName>
    </submittedName>
</protein>
<feature type="transmembrane region" description="Helical" evidence="5">
    <location>
        <begin position="261"/>
        <end position="282"/>
    </location>
</feature>
<keyword evidence="8" id="KW-1185">Reference proteome</keyword>
<keyword evidence="3 5" id="KW-1133">Transmembrane helix</keyword>
<evidence type="ECO:0000313" key="8">
    <source>
        <dbReference type="Proteomes" id="UP001596267"/>
    </source>
</evidence>
<evidence type="ECO:0000313" key="7">
    <source>
        <dbReference type="EMBL" id="MFC6387629.1"/>
    </source>
</evidence>
<comment type="subcellular location">
    <subcellularLocation>
        <location evidence="1">Membrane</location>
        <topology evidence="1">Multi-pass membrane protein</topology>
    </subcellularLocation>
</comment>
<evidence type="ECO:0000256" key="3">
    <source>
        <dbReference type="ARBA" id="ARBA00022989"/>
    </source>
</evidence>
<sequence>MFIHVFIYRFKCLIRDRQMVFWTLLFPLLLATFFYMAFINLNSDETFRPIHAGVISNAAYQQDQSFRSVLTDVSKGEDRLFNLKVASSKEKADQWLKSNRIQGYYFISGKELHLTVKGSGMDQSIMKSFADQYRHDHIAVEDILQTNPLALNHGLMADVSNHQSFVKETSGGSAEPNNILNYFYSLIAMACLYGSFWGMKEIIDIQADLSDRAARINVAPIHKLNAFLAGSCAALVILFTEILILLAYLHFGLKINFGNRAGYVLLTAFIGSVLGLSFGAFVSAAVKKGEGVKTAILMAVSMGGSFLSGMMVMNMKYLVAEYVPLLAWINPVNLLTDAFYSLYYYDSLQRYALNMGMMCAFIVLFCAGTYQIVRRWNYASL</sequence>
<dbReference type="Pfam" id="PF12698">
    <property type="entry name" value="ABC2_membrane_3"/>
    <property type="match status" value="1"/>
</dbReference>
<name>A0ABW1WIZ6_9BACL</name>
<dbReference type="PANTHER" id="PTHR43027">
    <property type="entry name" value="DOXORUBICIN RESISTANCE ABC TRANSPORTER PERMEASE PROTEIN DRRC-RELATED"/>
    <property type="match status" value="1"/>
</dbReference>
<dbReference type="PANTHER" id="PTHR43027:SF1">
    <property type="entry name" value="DOXORUBICIN RESISTANCE ABC TRANSPORTER PERMEASE PROTEIN DRRC-RELATED"/>
    <property type="match status" value="1"/>
</dbReference>
<keyword evidence="4 5" id="KW-0472">Membrane</keyword>
<feature type="transmembrane region" description="Helical" evidence="5">
    <location>
        <begin position="294"/>
        <end position="313"/>
    </location>
</feature>
<feature type="transmembrane region" description="Helical" evidence="5">
    <location>
        <begin position="182"/>
        <end position="203"/>
    </location>
</feature>
<accession>A0ABW1WIZ6</accession>
<dbReference type="EMBL" id="JBHSTQ010000020">
    <property type="protein sequence ID" value="MFC6387629.1"/>
    <property type="molecule type" value="Genomic_DNA"/>
</dbReference>
<dbReference type="InterPro" id="IPR052902">
    <property type="entry name" value="ABC-2_transporter"/>
</dbReference>
<dbReference type="RefSeq" id="WP_253077425.1">
    <property type="nucleotide sequence ID" value="NZ_JAMXWN010000023.1"/>
</dbReference>
<feature type="domain" description="ABC-2 type transporter transmembrane" evidence="6">
    <location>
        <begin position="18"/>
        <end position="366"/>
    </location>
</feature>
<feature type="transmembrane region" description="Helical" evidence="5">
    <location>
        <begin position="224"/>
        <end position="249"/>
    </location>
</feature>
<feature type="transmembrane region" description="Helical" evidence="5">
    <location>
        <begin position="352"/>
        <end position="373"/>
    </location>
</feature>
<proteinExistence type="predicted"/>
<evidence type="ECO:0000256" key="5">
    <source>
        <dbReference type="SAM" id="Phobius"/>
    </source>
</evidence>
<comment type="caution">
    <text evidence="7">The sequence shown here is derived from an EMBL/GenBank/DDBJ whole genome shotgun (WGS) entry which is preliminary data.</text>
</comment>
<feature type="transmembrane region" description="Helical" evidence="5">
    <location>
        <begin position="325"/>
        <end position="345"/>
    </location>
</feature>
<dbReference type="Proteomes" id="UP001596267">
    <property type="component" value="Unassembled WGS sequence"/>
</dbReference>
<evidence type="ECO:0000256" key="4">
    <source>
        <dbReference type="ARBA" id="ARBA00023136"/>
    </source>
</evidence>
<organism evidence="7 8">
    <name type="scientific">Sporolactobacillus kofuensis</name>
    <dbReference type="NCBI Taxonomy" id="269672"/>
    <lineage>
        <taxon>Bacteria</taxon>
        <taxon>Bacillati</taxon>
        <taxon>Bacillota</taxon>
        <taxon>Bacilli</taxon>
        <taxon>Bacillales</taxon>
        <taxon>Sporolactobacillaceae</taxon>
        <taxon>Sporolactobacillus</taxon>
    </lineage>
</organism>
<evidence type="ECO:0000256" key="2">
    <source>
        <dbReference type="ARBA" id="ARBA00022692"/>
    </source>
</evidence>